<dbReference type="Proteomes" id="UP000233469">
    <property type="component" value="Unassembled WGS sequence"/>
</dbReference>
<accession>A0A2N1N826</accession>
<dbReference type="EMBL" id="LLXL01000658">
    <property type="protein sequence ID" value="PKK70076.1"/>
    <property type="molecule type" value="Genomic_DNA"/>
</dbReference>
<dbReference type="AlphaFoldDB" id="A0A2N1N826"/>
<gene>
    <name evidence="1" type="ORF">RhiirC2_780185</name>
</gene>
<comment type="caution">
    <text evidence="1">The sequence shown here is derived from an EMBL/GenBank/DDBJ whole genome shotgun (WGS) entry which is preliminary data.</text>
</comment>
<protein>
    <submittedName>
        <fullName evidence="1">Uncharacterized protein</fullName>
    </submittedName>
</protein>
<evidence type="ECO:0000313" key="2">
    <source>
        <dbReference type="Proteomes" id="UP000233469"/>
    </source>
</evidence>
<evidence type="ECO:0000313" key="1">
    <source>
        <dbReference type="EMBL" id="PKK70076.1"/>
    </source>
</evidence>
<proteinExistence type="predicted"/>
<name>A0A2N1N826_9GLOM</name>
<sequence length="216" mass="25687">MPTGIGSSKFIAIVIDNASNSTFIFNNCYVAHCHMYARKELKNEDNITFFNLMENNELGTLKVILSSNDVVEEKEDDDSYFLKKFNSKYLQLITYIKLELKGRLLQIRQMLKLSNIVYMDSNQLIYLLLLMWLYLQNLNKNWYIVNMFPNIDVNFFKLSLISITAYKKKEFVKREYLKQVYESAGCYFLEYADSSKYYYDKEDSPRYEDSILMDEN</sequence>
<reference evidence="1 2" key="1">
    <citation type="submission" date="2016-04" db="EMBL/GenBank/DDBJ databases">
        <title>Genome analyses suggest a sexual origin of heterokaryosis in a supposedly ancient asexual fungus.</title>
        <authorList>
            <person name="Ropars J."/>
            <person name="Sedzielewska K."/>
            <person name="Noel J."/>
            <person name="Charron P."/>
            <person name="Farinelli L."/>
            <person name="Marton T."/>
            <person name="Kruger M."/>
            <person name="Pelin A."/>
            <person name="Brachmann A."/>
            <person name="Corradi N."/>
        </authorList>
    </citation>
    <scope>NUCLEOTIDE SEQUENCE [LARGE SCALE GENOMIC DNA]</scope>
    <source>
        <strain evidence="1 2">C2</strain>
    </source>
</reference>
<dbReference type="VEuPathDB" id="FungiDB:FUN_016590"/>
<reference evidence="1 2" key="2">
    <citation type="submission" date="2017-10" db="EMBL/GenBank/DDBJ databases">
        <title>Extensive intraspecific genome diversity in a model arbuscular mycorrhizal fungus.</title>
        <authorList>
            <person name="Chen E.C.H."/>
            <person name="Morin E."/>
            <person name="Baudet D."/>
            <person name="Noel J."/>
            <person name="Ndikumana S."/>
            <person name="Charron P."/>
            <person name="St-Onge C."/>
            <person name="Giorgi J."/>
            <person name="Grigoriev I.V."/>
            <person name="Roux C."/>
            <person name="Martin F.M."/>
            <person name="Corradi N."/>
        </authorList>
    </citation>
    <scope>NUCLEOTIDE SEQUENCE [LARGE SCALE GENOMIC DNA]</scope>
    <source>
        <strain evidence="1 2">C2</strain>
    </source>
</reference>
<organism evidence="1 2">
    <name type="scientific">Rhizophagus irregularis</name>
    <dbReference type="NCBI Taxonomy" id="588596"/>
    <lineage>
        <taxon>Eukaryota</taxon>
        <taxon>Fungi</taxon>
        <taxon>Fungi incertae sedis</taxon>
        <taxon>Mucoromycota</taxon>
        <taxon>Glomeromycotina</taxon>
        <taxon>Glomeromycetes</taxon>
        <taxon>Glomerales</taxon>
        <taxon>Glomeraceae</taxon>
        <taxon>Rhizophagus</taxon>
    </lineage>
</organism>